<proteinExistence type="predicted"/>
<name>A0A0E9S7P7_ANGAN</name>
<evidence type="ECO:0000313" key="1">
    <source>
        <dbReference type="EMBL" id="JAH36710.1"/>
    </source>
</evidence>
<accession>A0A0E9S7P7</accession>
<sequence length="29" mass="3428">MNVHLLNKNQSINIFFQFLSTITQKISFT</sequence>
<dbReference type="AlphaFoldDB" id="A0A0E9S7P7"/>
<reference evidence="1" key="1">
    <citation type="submission" date="2014-11" db="EMBL/GenBank/DDBJ databases">
        <authorList>
            <person name="Amaro Gonzalez C."/>
        </authorList>
    </citation>
    <scope>NUCLEOTIDE SEQUENCE</scope>
</reference>
<dbReference type="EMBL" id="GBXM01071867">
    <property type="protein sequence ID" value="JAH36710.1"/>
    <property type="molecule type" value="Transcribed_RNA"/>
</dbReference>
<organism evidence="1">
    <name type="scientific">Anguilla anguilla</name>
    <name type="common">European freshwater eel</name>
    <name type="synonym">Muraena anguilla</name>
    <dbReference type="NCBI Taxonomy" id="7936"/>
    <lineage>
        <taxon>Eukaryota</taxon>
        <taxon>Metazoa</taxon>
        <taxon>Chordata</taxon>
        <taxon>Craniata</taxon>
        <taxon>Vertebrata</taxon>
        <taxon>Euteleostomi</taxon>
        <taxon>Actinopterygii</taxon>
        <taxon>Neopterygii</taxon>
        <taxon>Teleostei</taxon>
        <taxon>Anguilliformes</taxon>
        <taxon>Anguillidae</taxon>
        <taxon>Anguilla</taxon>
    </lineage>
</organism>
<reference evidence="1" key="2">
    <citation type="journal article" date="2015" name="Fish Shellfish Immunol.">
        <title>Early steps in the European eel (Anguilla anguilla)-Vibrio vulnificus interaction in the gills: Role of the RtxA13 toxin.</title>
        <authorList>
            <person name="Callol A."/>
            <person name="Pajuelo D."/>
            <person name="Ebbesson L."/>
            <person name="Teles M."/>
            <person name="MacKenzie S."/>
            <person name="Amaro C."/>
        </authorList>
    </citation>
    <scope>NUCLEOTIDE SEQUENCE</scope>
</reference>
<protein>
    <submittedName>
        <fullName evidence="1">Uncharacterized protein</fullName>
    </submittedName>
</protein>